<gene>
    <name evidence="2" type="ORF">Tci_934465</name>
</gene>
<organism evidence="2">
    <name type="scientific">Tanacetum cinerariifolium</name>
    <name type="common">Dalmatian daisy</name>
    <name type="synonym">Chrysanthemum cinerariifolium</name>
    <dbReference type="NCBI Taxonomy" id="118510"/>
    <lineage>
        <taxon>Eukaryota</taxon>
        <taxon>Viridiplantae</taxon>
        <taxon>Streptophyta</taxon>
        <taxon>Embryophyta</taxon>
        <taxon>Tracheophyta</taxon>
        <taxon>Spermatophyta</taxon>
        <taxon>Magnoliopsida</taxon>
        <taxon>eudicotyledons</taxon>
        <taxon>Gunneridae</taxon>
        <taxon>Pentapetalae</taxon>
        <taxon>asterids</taxon>
        <taxon>campanulids</taxon>
        <taxon>Asterales</taxon>
        <taxon>Asteraceae</taxon>
        <taxon>Asteroideae</taxon>
        <taxon>Anthemideae</taxon>
        <taxon>Anthemidinae</taxon>
        <taxon>Tanacetum</taxon>
    </lineage>
</organism>
<feature type="region of interest" description="Disordered" evidence="1">
    <location>
        <begin position="1"/>
        <end position="32"/>
    </location>
</feature>
<feature type="non-terminal residue" evidence="2">
    <location>
        <position position="1"/>
    </location>
</feature>
<comment type="caution">
    <text evidence="2">The sequence shown here is derived from an EMBL/GenBank/DDBJ whole genome shotgun (WGS) entry which is preliminary data.</text>
</comment>
<protein>
    <submittedName>
        <fullName evidence="2">Uncharacterized protein</fullName>
    </submittedName>
</protein>
<evidence type="ECO:0000313" key="2">
    <source>
        <dbReference type="EMBL" id="GFD62496.1"/>
    </source>
</evidence>
<reference evidence="2" key="1">
    <citation type="journal article" date="2019" name="Sci. Rep.">
        <title>Draft genome of Tanacetum cinerariifolium, the natural source of mosquito coil.</title>
        <authorList>
            <person name="Yamashiro T."/>
            <person name="Shiraishi A."/>
            <person name="Satake H."/>
            <person name="Nakayama K."/>
        </authorList>
    </citation>
    <scope>NUCLEOTIDE SEQUENCE</scope>
</reference>
<evidence type="ECO:0000256" key="1">
    <source>
        <dbReference type="SAM" id="MobiDB-lite"/>
    </source>
</evidence>
<name>A0A699XXB0_TANCI</name>
<dbReference type="EMBL" id="BKCJ011930078">
    <property type="protein sequence ID" value="GFD62496.1"/>
    <property type="molecule type" value="Genomic_DNA"/>
</dbReference>
<dbReference type="AlphaFoldDB" id="A0A699XXB0"/>
<feature type="compositionally biased region" description="Polar residues" evidence="1">
    <location>
        <begin position="1"/>
        <end position="16"/>
    </location>
</feature>
<accession>A0A699XXB0</accession>
<proteinExistence type="predicted"/>
<sequence>GGNISRSWVLGGSNTLRRPASHKFPPRELPEG</sequence>